<gene>
    <name evidence="1" type="ORF">UFOVP822_48</name>
</gene>
<organism evidence="1">
    <name type="scientific">uncultured Caudovirales phage</name>
    <dbReference type="NCBI Taxonomy" id="2100421"/>
    <lineage>
        <taxon>Viruses</taxon>
        <taxon>Duplodnaviria</taxon>
        <taxon>Heunggongvirae</taxon>
        <taxon>Uroviricota</taxon>
        <taxon>Caudoviricetes</taxon>
        <taxon>Peduoviridae</taxon>
        <taxon>Maltschvirus</taxon>
        <taxon>Maltschvirus maltsch</taxon>
    </lineage>
</organism>
<proteinExistence type="predicted"/>
<accession>A0A6J5P0U2</accession>
<protein>
    <submittedName>
        <fullName evidence="1">Uncharacterized protein</fullName>
    </submittedName>
</protein>
<name>A0A6J5P0U2_9CAUD</name>
<evidence type="ECO:0000313" key="1">
    <source>
        <dbReference type="EMBL" id="CAB4165429.1"/>
    </source>
</evidence>
<dbReference type="EMBL" id="LR796775">
    <property type="protein sequence ID" value="CAB4165429.1"/>
    <property type="molecule type" value="Genomic_DNA"/>
</dbReference>
<reference evidence="1" key="1">
    <citation type="submission" date="2020-04" db="EMBL/GenBank/DDBJ databases">
        <authorList>
            <person name="Chiriac C."/>
            <person name="Salcher M."/>
            <person name="Ghai R."/>
            <person name="Kavagutti S V."/>
        </authorList>
    </citation>
    <scope>NUCLEOTIDE SEQUENCE</scope>
</reference>
<sequence length="117" mass="12057">MSAPAGRYDTICDQGATYERVVILRDSAAGLINLTGFTAKMQLRSTATSAAVVKELTTENGGITLGGTTGTISLFISAADTAAIAAGNYVYDVNLASGDTINKPLYGTFTVRAGVTR</sequence>